<evidence type="ECO:0000256" key="9">
    <source>
        <dbReference type="ARBA" id="ARBA00023180"/>
    </source>
</evidence>
<dbReference type="Xenbase" id="XB-GENE-1009286">
    <property type="gene designation" value="rhbg"/>
</dbReference>
<feature type="transmembrane region" description="Helical" evidence="10">
    <location>
        <begin position="254"/>
        <end position="273"/>
    </location>
</feature>
<feature type="transmembrane region" description="Helical" evidence="10">
    <location>
        <begin position="184"/>
        <end position="202"/>
    </location>
</feature>
<dbReference type="GO" id="GO:0005886">
    <property type="term" value="C:plasma membrane"/>
    <property type="evidence" value="ECO:0007669"/>
    <property type="project" value="UniProtKB-SubCell"/>
</dbReference>
<keyword evidence="5 10" id="KW-0812">Transmembrane</keyword>
<keyword evidence="8" id="KW-0924">Ammonia transport</keyword>
<keyword evidence="3" id="KW-0813">Transport</keyword>
<evidence type="ECO:0000313" key="12">
    <source>
        <dbReference type="Ensembl" id="ENSXETP00000081852"/>
    </source>
</evidence>
<dbReference type="InterPro" id="IPR002229">
    <property type="entry name" value="RhesusRHD"/>
</dbReference>
<feature type="transmembrane region" description="Helical" evidence="10">
    <location>
        <begin position="95"/>
        <end position="115"/>
    </location>
</feature>
<evidence type="ECO:0000256" key="4">
    <source>
        <dbReference type="ARBA" id="ARBA00022475"/>
    </source>
</evidence>
<evidence type="ECO:0000256" key="6">
    <source>
        <dbReference type="ARBA" id="ARBA00022989"/>
    </source>
</evidence>
<reference evidence="12" key="1">
    <citation type="journal article" date="2010" name="Science">
        <title>The genome of the Western clawed frog Xenopus tropicalis.</title>
        <authorList>
            <person name="Hellsten U."/>
            <person name="Harland R.M."/>
            <person name="Gilchrist M.J."/>
            <person name="Hendrix D."/>
            <person name="Jurka J."/>
            <person name="Kapitonov V."/>
            <person name="Ovcharenko I."/>
            <person name="Putnam N.H."/>
            <person name="Shu S."/>
            <person name="Taher L."/>
            <person name="Blitz I.L."/>
            <person name="Blumberg B."/>
            <person name="Dichmann D.S."/>
            <person name="Dubchak I."/>
            <person name="Amaya E."/>
            <person name="Detter J.C."/>
            <person name="Fletcher R."/>
            <person name="Gerhard D.S."/>
            <person name="Goodstein D."/>
            <person name="Graves T."/>
            <person name="Grigoriev I.V."/>
            <person name="Grimwood J."/>
            <person name="Kawashima T."/>
            <person name="Lindquist E."/>
            <person name="Lucas S.M."/>
            <person name="Mead P.E."/>
            <person name="Mitros T."/>
            <person name="Ogino H."/>
            <person name="Ohta Y."/>
            <person name="Poliakov A.V."/>
            <person name="Pollet N."/>
            <person name="Robert J."/>
            <person name="Salamov A."/>
            <person name="Sater A.K."/>
            <person name="Schmutz J."/>
            <person name="Terry A."/>
            <person name="Vize P.D."/>
            <person name="Warren W.C."/>
            <person name="Wells D."/>
            <person name="Wills A."/>
            <person name="Wilson R.K."/>
            <person name="Zimmerman L.B."/>
            <person name="Zorn A.M."/>
            <person name="Grainger R."/>
            <person name="Grammer T."/>
            <person name="Khokha M.K."/>
            <person name="Richardson P.M."/>
            <person name="Rokhsar D.S."/>
        </authorList>
    </citation>
    <scope>NUCLEOTIDE SEQUENCE [LARGE SCALE GENOMIC DNA]</scope>
    <source>
        <strain evidence="12">Nigerian</strain>
    </source>
</reference>
<feature type="transmembrane region" description="Helical" evidence="10">
    <location>
        <begin position="214"/>
        <end position="234"/>
    </location>
</feature>
<dbReference type="Ensembl" id="ENSXETT00000088573">
    <property type="protein sequence ID" value="ENSXETP00000081852"/>
    <property type="gene ID" value="ENSXETG00000019898"/>
</dbReference>
<reference evidence="12" key="2">
    <citation type="submission" date="2020-05" db="UniProtKB">
        <authorList>
            <consortium name="Ensembl"/>
        </authorList>
    </citation>
    <scope>IDENTIFICATION</scope>
</reference>
<dbReference type="SUPFAM" id="SSF111352">
    <property type="entry name" value="Ammonium transporter"/>
    <property type="match status" value="1"/>
</dbReference>
<evidence type="ECO:0000256" key="7">
    <source>
        <dbReference type="ARBA" id="ARBA00023136"/>
    </source>
</evidence>
<dbReference type="InterPro" id="IPR024041">
    <property type="entry name" value="NH4_transpt_AmtB-like_dom"/>
</dbReference>
<evidence type="ECO:0000256" key="1">
    <source>
        <dbReference type="ARBA" id="ARBA00004651"/>
    </source>
</evidence>
<evidence type="ECO:0000259" key="11">
    <source>
        <dbReference type="Pfam" id="PF00909"/>
    </source>
</evidence>
<dbReference type="FunFam" id="1.10.3430.10:FF:000001">
    <property type="entry name" value="Ammonium transporter Rh type C"/>
    <property type="match status" value="1"/>
</dbReference>
<evidence type="ECO:0000256" key="8">
    <source>
        <dbReference type="ARBA" id="ARBA00023177"/>
    </source>
</evidence>
<dbReference type="InterPro" id="IPR029020">
    <property type="entry name" value="Ammonium/urea_transptr"/>
</dbReference>
<dbReference type="Bgee" id="ENSXETG00000019898">
    <property type="expression patterns" value="Expressed in mesonephros and 15 other cell types or tissues"/>
</dbReference>
<dbReference type="PANTHER" id="PTHR11730:SF42">
    <property type="entry name" value="AMMONIUM TRANSPORTER RH TYPE B"/>
    <property type="match status" value="1"/>
</dbReference>
<feature type="transmembrane region" description="Helical" evidence="10">
    <location>
        <begin position="12"/>
        <end position="33"/>
    </location>
</feature>
<dbReference type="PANTHER" id="PTHR11730">
    <property type="entry name" value="AMMONIUM TRANSPORTER"/>
    <property type="match status" value="1"/>
</dbReference>
<accession>A0A6I8RA41</accession>
<dbReference type="PRINTS" id="PR00342">
    <property type="entry name" value="RHESUSRHD"/>
</dbReference>
<organism evidence="12">
    <name type="scientific">Xenopus tropicalis</name>
    <name type="common">Western clawed frog</name>
    <name type="synonym">Silurana tropicalis</name>
    <dbReference type="NCBI Taxonomy" id="8364"/>
    <lineage>
        <taxon>Eukaryota</taxon>
        <taxon>Metazoa</taxon>
        <taxon>Chordata</taxon>
        <taxon>Craniata</taxon>
        <taxon>Vertebrata</taxon>
        <taxon>Euteleostomi</taxon>
        <taxon>Amphibia</taxon>
        <taxon>Batrachia</taxon>
        <taxon>Anura</taxon>
        <taxon>Pipoidea</taxon>
        <taxon>Pipidae</taxon>
        <taxon>Xenopodinae</taxon>
        <taxon>Xenopus</taxon>
        <taxon>Silurana</taxon>
    </lineage>
</organism>
<feature type="transmembrane region" description="Helical" evidence="10">
    <location>
        <begin position="392"/>
        <end position="412"/>
    </location>
</feature>
<dbReference type="GeneTree" id="ENSGT00950000182844"/>
<evidence type="ECO:0000256" key="10">
    <source>
        <dbReference type="SAM" id="Phobius"/>
    </source>
</evidence>
<feature type="transmembrane region" description="Helical" evidence="10">
    <location>
        <begin position="306"/>
        <end position="326"/>
    </location>
</feature>
<keyword evidence="7 10" id="KW-0472">Membrane</keyword>
<dbReference type="GO" id="GO:0008519">
    <property type="term" value="F:ammonium channel activity"/>
    <property type="evidence" value="ECO:0007669"/>
    <property type="project" value="InterPro"/>
</dbReference>
<feature type="transmembrane region" description="Helical" evidence="10">
    <location>
        <begin position="351"/>
        <end position="371"/>
    </location>
</feature>
<evidence type="ECO:0000256" key="3">
    <source>
        <dbReference type="ARBA" id="ARBA00022448"/>
    </source>
</evidence>
<sequence>MTGYSTNMRIKLPVFCLLLEFITIILFAVFVRYDHESDAKQWHDEMRNHSVQNAENDFYFRYPSFQDVHVMIFIGFGFLMTFLKRYGFSSVAFNFLIAAFGLQWSTLIQGFFHGFHDGKIHVGIESMINADFCTGAVLISFGAVLGKTSPVQLIVMTLIEVTLFGINEYIILNIVGAKDAGGSMTIHTFGAYFGLIVSRVLYRDDLEKSRQREGSVYHSDLFAMIGTIYLWMFWPSFNSAITAHGDDQHRTVMNTYYSLAACTLATFGFSALLNGEGKLDMVHIQNAALAGGVAVGTSGEMMLTPFGAMIAGTLAGMISVLGYKYLTPVLDSKLKIQDTCGVHNLHGMPGILGALIGAIVALLATAEIYGAGMEDVFPLISDGSRTAKQQSLYQFLALLVALGFAILGGLVVGKWSGHSRVKPHLQIAADFIFLQCIPESFLLLHPPSPSSPAPASSLSQFPRSCILPLPVPQLLHPPSPSSPAPASFLSQFPRSCILPLPVPPLLHPPSPSSPAPASFLSQFPRSCILPLPVPPLLHPFSPSSPAPASSLSQFPRSCILPLPVPPLLHPLSCSSPAPASSLSQFPRSCILPLPVPPLLHPSSPSSPAPASSLSQFPRSCILPLPVPPLLHPPSPSSPAPASSLSQFPRSCILPLPVPPLLHPPSPSSPAPASSLSQFPRSCILPLPVPPLLHPPSRSSPAPASSLSQFPRSCILPLAVPPLLHPPSRSSPAPASSLSQFPRSCILPLPVPPLLHPSSPSFPAPASSFSQFPPPRCIISLPVPPLLAMSSLFQHPCSPPGWDWGVLPPQGPCRCPCQQRPLTPPPHGPP</sequence>
<name>A0A6I8RA41_XENTR</name>
<feature type="transmembrane region" description="Helical" evidence="10">
    <location>
        <begin position="153"/>
        <end position="172"/>
    </location>
</feature>
<keyword evidence="4" id="KW-1003">Cell membrane</keyword>
<gene>
    <name evidence="12" type="primary">rhbg</name>
</gene>
<evidence type="ECO:0000256" key="2">
    <source>
        <dbReference type="ARBA" id="ARBA00011036"/>
    </source>
</evidence>
<keyword evidence="6 10" id="KW-1133">Transmembrane helix</keyword>
<dbReference type="Gene3D" id="1.10.3430.10">
    <property type="entry name" value="Ammonium transporter AmtB like domains"/>
    <property type="match status" value="1"/>
</dbReference>
<evidence type="ECO:0000256" key="5">
    <source>
        <dbReference type="ARBA" id="ARBA00022692"/>
    </source>
</evidence>
<proteinExistence type="inferred from homology"/>
<comment type="subcellular location">
    <subcellularLocation>
        <location evidence="1">Cell membrane</location>
        <topology evidence="1">Multi-pass membrane protein</topology>
    </subcellularLocation>
</comment>
<dbReference type="AlphaFoldDB" id="A0A6I8RA41"/>
<protein>
    <submittedName>
        <fullName evidence="12">Ammonium transporter Rh type B</fullName>
    </submittedName>
</protein>
<feature type="transmembrane region" description="Helical" evidence="10">
    <location>
        <begin position="127"/>
        <end position="146"/>
    </location>
</feature>
<keyword evidence="9" id="KW-0325">Glycoprotein</keyword>
<dbReference type="Pfam" id="PF00909">
    <property type="entry name" value="Ammonium_transp"/>
    <property type="match status" value="1"/>
</dbReference>
<feature type="domain" description="Ammonium transporter AmtB-like" evidence="11">
    <location>
        <begin position="53"/>
        <end position="421"/>
    </location>
</feature>
<comment type="similarity">
    <text evidence="2">Belongs to the ammonium transporter (TC 2.A.49) family. Rh subfamily.</text>
</comment>
<dbReference type="InParanoid" id="A0A6I8RA41"/>
<feature type="transmembrane region" description="Helical" evidence="10">
    <location>
        <begin position="65"/>
        <end position="83"/>
    </location>
</feature>